<feature type="transmembrane region" description="Helical" evidence="7">
    <location>
        <begin position="69"/>
        <end position="87"/>
    </location>
</feature>
<dbReference type="InterPro" id="IPR001046">
    <property type="entry name" value="NRAMP_fam"/>
</dbReference>
<keyword evidence="6 7" id="KW-0472">Membrane</keyword>
<feature type="transmembrane region" description="Helical" evidence="7">
    <location>
        <begin position="132"/>
        <end position="155"/>
    </location>
</feature>
<sequence>MMVFTGMGARIGLATKQSMLQTFRQRWGKWFALLAGFGLFLVTASFQAGNTIGAGLAFAETFGTSTVPWILFISTAAISLLFSRSFYKVLEKIMVIMVGIMLLSFFFTVLIAKPNLLEVLGALKPSIPSGALLLVVALVASSFSIGGAFYQSYLVQERGWDVSSSSQARREAFTGILVLGLISGMILISAATILYPQGIQVNSASDMGKALEPLYGNLATHVFMLGLFGASFSSLLGNATIGGTLFADALGLGRDLNSKPVKLLISLVIVLGAAIALVFGRLPLELIVFAQGVTVFVVPFIGIGMFILANDKKLMGVLANSRGAQVGGILGILVLLLLAITNFNTIFLS</sequence>
<evidence type="ECO:0000256" key="1">
    <source>
        <dbReference type="ARBA" id="ARBA00004141"/>
    </source>
</evidence>
<dbReference type="STRING" id="1232681.ADIS_2157"/>
<dbReference type="GO" id="GO:0034755">
    <property type="term" value="P:iron ion transmembrane transport"/>
    <property type="evidence" value="ECO:0007669"/>
    <property type="project" value="TreeGrafter"/>
</dbReference>
<comment type="subcellular location">
    <subcellularLocation>
        <location evidence="1">Membrane</location>
        <topology evidence="1">Multi-pass membrane protein</topology>
    </subcellularLocation>
</comment>
<dbReference type="PANTHER" id="PTHR11706">
    <property type="entry name" value="SOLUTE CARRIER PROTEIN FAMILY 11 MEMBER"/>
    <property type="match status" value="1"/>
</dbReference>
<evidence type="ECO:0000313" key="9">
    <source>
        <dbReference type="Proteomes" id="UP000013909"/>
    </source>
</evidence>
<keyword evidence="5 7" id="KW-1133">Transmembrane helix</keyword>
<name>R7ZTG6_9BACT</name>
<feature type="transmembrane region" description="Helical" evidence="7">
    <location>
        <begin position="261"/>
        <end position="280"/>
    </location>
</feature>
<gene>
    <name evidence="8" type="ORF">ADIS_2157</name>
</gene>
<protein>
    <submittedName>
        <fullName evidence="8">Manganese transporter</fullName>
    </submittedName>
</protein>
<proteinExistence type="predicted"/>
<dbReference type="PANTHER" id="PTHR11706:SF33">
    <property type="entry name" value="NATURAL RESISTANCE-ASSOCIATED MACROPHAGE PROTEIN 2"/>
    <property type="match status" value="1"/>
</dbReference>
<keyword evidence="3 7" id="KW-0812">Transmembrane</keyword>
<comment type="caution">
    <text evidence="8">The sequence shown here is derived from an EMBL/GenBank/DDBJ whole genome shotgun (WGS) entry which is preliminary data.</text>
</comment>
<feature type="transmembrane region" description="Helical" evidence="7">
    <location>
        <begin position="94"/>
        <end position="112"/>
    </location>
</feature>
<keyword evidence="4" id="KW-0769">Symport</keyword>
<feature type="transmembrane region" description="Helical" evidence="7">
    <location>
        <begin position="218"/>
        <end position="241"/>
    </location>
</feature>
<dbReference type="EMBL" id="AQHR01000059">
    <property type="protein sequence ID" value="EON77289.1"/>
    <property type="molecule type" value="Genomic_DNA"/>
</dbReference>
<evidence type="ECO:0000256" key="5">
    <source>
        <dbReference type="ARBA" id="ARBA00022989"/>
    </source>
</evidence>
<dbReference type="Pfam" id="PF01566">
    <property type="entry name" value="Nramp"/>
    <property type="match status" value="1"/>
</dbReference>
<dbReference type="GO" id="GO:0005886">
    <property type="term" value="C:plasma membrane"/>
    <property type="evidence" value="ECO:0007669"/>
    <property type="project" value="TreeGrafter"/>
</dbReference>
<organism evidence="8 9">
    <name type="scientific">Lunatimonas lonarensis</name>
    <dbReference type="NCBI Taxonomy" id="1232681"/>
    <lineage>
        <taxon>Bacteria</taxon>
        <taxon>Pseudomonadati</taxon>
        <taxon>Bacteroidota</taxon>
        <taxon>Cytophagia</taxon>
        <taxon>Cytophagales</taxon>
        <taxon>Cyclobacteriaceae</taxon>
    </lineage>
</organism>
<dbReference type="GO" id="GO:0005384">
    <property type="term" value="F:manganese ion transmembrane transporter activity"/>
    <property type="evidence" value="ECO:0007669"/>
    <property type="project" value="TreeGrafter"/>
</dbReference>
<dbReference type="Proteomes" id="UP000013909">
    <property type="component" value="Unassembled WGS sequence"/>
</dbReference>
<accession>R7ZTG6</accession>
<feature type="transmembrane region" description="Helical" evidence="7">
    <location>
        <begin position="286"/>
        <end position="308"/>
    </location>
</feature>
<evidence type="ECO:0000256" key="7">
    <source>
        <dbReference type="SAM" id="Phobius"/>
    </source>
</evidence>
<reference evidence="8 9" key="1">
    <citation type="submission" date="2013-02" db="EMBL/GenBank/DDBJ databases">
        <title>A novel strain isolated from Lonar lake, Maharashtra, India.</title>
        <authorList>
            <person name="Singh A."/>
        </authorList>
    </citation>
    <scope>NUCLEOTIDE SEQUENCE [LARGE SCALE GENOMIC DNA]</scope>
    <source>
        <strain evidence="8 9">AK24</strain>
    </source>
</reference>
<evidence type="ECO:0000313" key="8">
    <source>
        <dbReference type="EMBL" id="EON77289.1"/>
    </source>
</evidence>
<feature type="transmembrane region" description="Helical" evidence="7">
    <location>
        <begin position="329"/>
        <end position="348"/>
    </location>
</feature>
<evidence type="ECO:0000256" key="3">
    <source>
        <dbReference type="ARBA" id="ARBA00022692"/>
    </source>
</evidence>
<keyword evidence="9" id="KW-1185">Reference proteome</keyword>
<dbReference type="AlphaFoldDB" id="R7ZTG6"/>
<dbReference type="GO" id="GO:0015086">
    <property type="term" value="F:cadmium ion transmembrane transporter activity"/>
    <property type="evidence" value="ECO:0007669"/>
    <property type="project" value="TreeGrafter"/>
</dbReference>
<evidence type="ECO:0000256" key="6">
    <source>
        <dbReference type="ARBA" id="ARBA00023136"/>
    </source>
</evidence>
<evidence type="ECO:0000256" key="4">
    <source>
        <dbReference type="ARBA" id="ARBA00022847"/>
    </source>
</evidence>
<feature type="transmembrane region" description="Helical" evidence="7">
    <location>
        <begin position="176"/>
        <end position="198"/>
    </location>
</feature>
<dbReference type="GO" id="GO:0015293">
    <property type="term" value="F:symporter activity"/>
    <property type="evidence" value="ECO:0007669"/>
    <property type="project" value="UniProtKB-KW"/>
</dbReference>
<evidence type="ECO:0000256" key="2">
    <source>
        <dbReference type="ARBA" id="ARBA00022448"/>
    </source>
</evidence>
<keyword evidence="2" id="KW-0813">Transport</keyword>